<evidence type="ECO:0000313" key="3">
    <source>
        <dbReference type="Proteomes" id="UP000294856"/>
    </source>
</evidence>
<dbReference type="Pfam" id="PF00753">
    <property type="entry name" value="Lactamase_B"/>
    <property type="match status" value="1"/>
</dbReference>
<dbReference type="SUPFAM" id="SSF56281">
    <property type="entry name" value="Metallo-hydrolase/oxidoreductase"/>
    <property type="match status" value="1"/>
</dbReference>
<gene>
    <name evidence="2" type="ORF">DFR71_6177</name>
</gene>
<dbReference type="STRING" id="1210063.GCA_001612665_05758"/>
<organism evidence="2 3">
    <name type="scientific">Nocardia alba</name>
    <dbReference type="NCBI Taxonomy" id="225051"/>
    <lineage>
        <taxon>Bacteria</taxon>
        <taxon>Bacillati</taxon>
        <taxon>Actinomycetota</taxon>
        <taxon>Actinomycetes</taxon>
        <taxon>Mycobacteriales</taxon>
        <taxon>Nocardiaceae</taxon>
        <taxon>Nocardia</taxon>
    </lineage>
</organism>
<dbReference type="AlphaFoldDB" id="A0A4R1FDJ3"/>
<dbReference type="InterPro" id="IPR001279">
    <property type="entry name" value="Metallo-B-lactamas"/>
</dbReference>
<proteinExistence type="predicted"/>
<protein>
    <submittedName>
        <fullName evidence="2">Cyclase</fullName>
    </submittedName>
</protein>
<name>A0A4R1FDJ3_9NOCA</name>
<reference evidence="2 3" key="1">
    <citation type="submission" date="2019-03" db="EMBL/GenBank/DDBJ databases">
        <title>Genomic Encyclopedia of Type Strains, Phase IV (KMG-IV): sequencing the most valuable type-strain genomes for metagenomic binning, comparative biology and taxonomic classification.</title>
        <authorList>
            <person name="Goeker M."/>
        </authorList>
    </citation>
    <scope>NUCLEOTIDE SEQUENCE [LARGE SCALE GENOMIC DNA]</scope>
    <source>
        <strain evidence="2 3">DSM 44684</strain>
    </source>
</reference>
<feature type="domain" description="Metallo-beta-lactamase" evidence="1">
    <location>
        <begin position="26"/>
        <end position="205"/>
    </location>
</feature>
<sequence length="301" mass="32423">MSTSASLQKLSPHCRAYLQPPWGWCVNNAGVVVGSDRTLLIDTTATIDRTRAMRAELHAAGIGDPRYIVNTHFHGDHTFGNCVFDTAEVIGTSTTAREAGDAGLALCGLWPAVDWGEITLVAPSILVEDRLGMDLGGVEVELFDVGPAHTSSDLVVWVPRERVLFTGDVAWNGVTPFALMGSVDGSLAALQRLLELDPAVVVPGHGDVGGLEVLEQTRRYLLWCRDLAFEGRREGMSPLQVAQRAWSEGTVPELSEAERLVANLFRVYAELDGVPTGGRIDIREPFSQMSVLSGAPPLSHA</sequence>
<dbReference type="EMBL" id="SMFR01000008">
    <property type="protein sequence ID" value="TCJ89888.1"/>
    <property type="molecule type" value="Genomic_DNA"/>
</dbReference>
<evidence type="ECO:0000313" key="2">
    <source>
        <dbReference type="EMBL" id="TCJ89888.1"/>
    </source>
</evidence>
<dbReference type="InterPro" id="IPR036866">
    <property type="entry name" value="RibonucZ/Hydroxyglut_hydro"/>
</dbReference>
<dbReference type="PANTHER" id="PTHR42951">
    <property type="entry name" value="METALLO-BETA-LACTAMASE DOMAIN-CONTAINING"/>
    <property type="match status" value="1"/>
</dbReference>
<accession>A0A4R1FDJ3</accession>
<dbReference type="CDD" id="cd16282">
    <property type="entry name" value="metallo-hydrolase-like_MBL-fold"/>
    <property type="match status" value="1"/>
</dbReference>
<keyword evidence="3" id="KW-1185">Reference proteome</keyword>
<evidence type="ECO:0000259" key="1">
    <source>
        <dbReference type="SMART" id="SM00849"/>
    </source>
</evidence>
<dbReference type="InterPro" id="IPR050855">
    <property type="entry name" value="NDM-1-like"/>
</dbReference>
<dbReference type="Proteomes" id="UP000294856">
    <property type="component" value="Unassembled WGS sequence"/>
</dbReference>
<dbReference type="SMART" id="SM00849">
    <property type="entry name" value="Lactamase_B"/>
    <property type="match status" value="1"/>
</dbReference>
<dbReference type="PANTHER" id="PTHR42951:SF4">
    <property type="entry name" value="ACYL-COENZYME A THIOESTERASE MBLAC2"/>
    <property type="match status" value="1"/>
</dbReference>
<comment type="caution">
    <text evidence="2">The sequence shown here is derived from an EMBL/GenBank/DDBJ whole genome shotgun (WGS) entry which is preliminary data.</text>
</comment>
<dbReference type="OrthoDB" id="2273115at2"/>
<dbReference type="Gene3D" id="3.60.15.10">
    <property type="entry name" value="Ribonuclease Z/Hydroxyacylglutathione hydrolase-like"/>
    <property type="match status" value="1"/>
</dbReference>